<protein>
    <recommendedName>
        <fullName evidence="1">diguanylate cyclase</fullName>
        <ecNumber evidence="1">2.7.7.65</ecNumber>
    </recommendedName>
</protein>
<dbReference type="EMBL" id="SPMZ01000037">
    <property type="protein sequence ID" value="NMQ20074.1"/>
    <property type="molecule type" value="Genomic_DNA"/>
</dbReference>
<organism evidence="4 5">
    <name type="scientific">Candidatus Competibacter phosphatis</name>
    <dbReference type="NCBI Taxonomy" id="221280"/>
    <lineage>
        <taxon>Bacteria</taxon>
        <taxon>Pseudomonadati</taxon>
        <taxon>Pseudomonadota</taxon>
        <taxon>Gammaproteobacteria</taxon>
        <taxon>Candidatus Competibacteraceae</taxon>
        <taxon>Candidatus Competibacter</taxon>
    </lineage>
</organism>
<dbReference type="Gene3D" id="3.30.70.270">
    <property type="match status" value="1"/>
</dbReference>
<dbReference type="PANTHER" id="PTHR45138">
    <property type="entry name" value="REGULATORY COMPONENTS OF SENSORY TRANSDUCTION SYSTEM"/>
    <property type="match status" value="1"/>
</dbReference>
<dbReference type="InterPro" id="IPR019494">
    <property type="entry name" value="FIST_C"/>
</dbReference>
<name>A0ABX1TND1_9GAMM</name>
<dbReference type="InterPro" id="IPR043128">
    <property type="entry name" value="Rev_trsase/Diguanyl_cyclase"/>
</dbReference>
<dbReference type="SMART" id="SM00897">
    <property type="entry name" value="FIST"/>
    <property type="match status" value="1"/>
</dbReference>
<keyword evidence="5" id="KW-1185">Reference proteome</keyword>
<dbReference type="CDD" id="cd01949">
    <property type="entry name" value="GGDEF"/>
    <property type="match status" value="1"/>
</dbReference>
<evidence type="ECO:0000313" key="4">
    <source>
        <dbReference type="EMBL" id="NMQ20074.1"/>
    </source>
</evidence>
<dbReference type="InterPro" id="IPR029787">
    <property type="entry name" value="Nucleotide_cyclase"/>
</dbReference>
<reference evidence="4 5" key="1">
    <citation type="submission" date="2019-03" db="EMBL/GenBank/DDBJ databases">
        <title>Metabolic reconstructions from genomes of highly enriched 'Candidatus Accumulibacter' and 'Candidatus Competibacter' bioreactor populations.</title>
        <authorList>
            <person name="Annavajhala M.K."/>
            <person name="Welles L."/>
            <person name="Abbas B."/>
            <person name="Sorokin D."/>
            <person name="Park H."/>
            <person name="Van Loosdrecht M."/>
            <person name="Chandran K."/>
        </authorList>
    </citation>
    <scope>NUCLEOTIDE SEQUENCE [LARGE SCALE GENOMIC DNA]</scope>
    <source>
        <strain evidence="4 5">SBR_G</strain>
    </source>
</reference>
<evidence type="ECO:0000259" key="3">
    <source>
        <dbReference type="PROSITE" id="PS50887"/>
    </source>
</evidence>
<evidence type="ECO:0000256" key="2">
    <source>
        <dbReference type="ARBA" id="ARBA00034247"/>
    </source>
</evidence>
<comment type="catalytic activity">
    <reaction evidence="2">
        <text>2 GTP = 3',3'-c-di-GMP + 2 diphosphate</text>
        <dbReference type="Rhea" id="RHEA:24898"/>
        <dbReference type="ChEBI" id="CHEBI:33019"/>
        <dbReference type="ChEBI" id="CHEBI:37565"/>
        <dbReference type="ChEBI" id="CHEBI:58805"/>
        <dbReference type="EC" id="2.7.7.65"/>
    </reaction>
</comment>
<dbReference type="Pfam" id="PF08495">
    <property type="entry name" value="FIST"/>
    <property type="match status" value="1"/>
</dbReference>
<dbReference type="InterPro" id="IPR013702">
    <property type="entry name" value="FIST_domain_N"/>
</dbReference>
<dbReference type="InterPro" id="IPR050469">
    <property type="entry name" value="Diguanylate_Cyclase"/>
</dbReference>
<dbReference type="SMART" id="SM01204">
    <property type="entry name" value="FIST_C"/>
    <property type="match status" value="1"/>
</dbReference>
<dbReference type="InterPro" id="IPR000160">
    <property type="entry name" value="GGDEF_dom"/>
</dbReference>
<dbReference type="Proteomes" id="UP000760480">
    <property type="component" value="Unassembled WGS sequence"/>
</dbReference>
<comment type="caution">
    <text evidence="4">The sequence shown here is derived from an EMBL/GenBank/DDBJ whole genome shotgun (WGS) entry which is preliminary data.</text>
</comment>
<dbReference type="EC" id="2.7.7.65" evidence="1"/>
<dbReference type="NCBIfam" id="TIGR00254">
    <property type="entry name" value="GGDEF"/>
    <property type="match status" value="1"/>
</dbReference>
<sequence>MQINQASIAVERACTTASLADHLRITIGPHPDWVIVFHTGSVPPEFAQQVAKTAFPNTAIHGCSSSSAVFGGDGLVEDPGIGVLAITDPGGAFGTGHASFAQLAPADAACRAVEQALTAADKSGAIPDFIWLSAVPGCEEAVIAGIEQVVGISVPIVGGSAALNGLGGTPENPERTGRCVVFDHDTTIDDGLLLSVGFVTERVCHGFFGGYRATEKTGIVTAAEGRVLLTIDEQPAAQVYNRWSDGLIAAEVANNGEVVIQTTMSPIGVTVGHVGTAPLYGLVHPVQVANGALRVHTVVPEGSRVTLMTGDQDILVHRTAELVERTRALFNVSAPRAMGGLVSYCAACAGPLAERGAEMIDLVRDALGGAPFLGGFFFGEQGRFWHNRNAHANLMVSLLLFEDFHVPSPSGKKMEFIPPAFQNDLALGYQIVKAQLDEAHRINALLRVGLAKLAQARSRAEVYKAVGDSLTEVIDFDGFAVLRQIEETMVCTASSAKQLIGATWRDKDHGVPYVTQKPTLLGDAHKARFWSDNSQFFQVLHPGSAIHLGFHAENTPVHIILTHHAINGFDLADRDILYIMTPYIRQAFENVAHLRQMEKLATTDSLTGISNRGHFLELAVQELARSKRFGRPTGILMIDADHFKDINDRYGHDAGDAALQQLATTVRRELREADIFGRLGGEEFAVLVVEADRAKATQVGERIRTAIESTPIVQHGYCFGITVSIGVAVSPTSTAGIETLLTEADQTLYAAKRAGRNRVLSTSDVPDTVDWSI</sequence>
<dbReference type="Pfam" id="PF10442">
    <property type="entry name" value="FIST_C"/>
    <property type="match status" value="1"/>
</dbReference>
<accession>A0ABX1TND1</accession>
<dbReference type="PANTHER" id="PTHR45138:SF9">
    <property type="entry name" value="DIGUANYLATE CYCLASE DGCM-RELATED"/>
    <property type="match status" value="1"/>
</dbReference>
<dbReference type="PROSITE" id="PS50887">
    <property type="entry name" value="GGDEF"/>
    <property type="match status" value="1"/>
</dbReference>
<dbReference type="SUPFAM" id="SSF55073">
    <property type="entry name" value="Nucleotide cyclase"/>
    <property type="match status" value="1"/>
</dbReference>
<proteinExistence type="predicted"/>
<dbReference type="Pfam" id="PF00990">
    <property type="entry name" value="GGDEF"/>
    <property type="match status" value="1"/>
</dbReference>
<evidence type="ECO:0000313" key="5">
    <source>
        <dbReference type="Proteomes" id="UP000760480"/>
    </source>
</evidence>
<dbReference type="SMART" id="SM00267">
    <property type="entry name" value="GGDEF"/>
    <property type="match status" value="1"/>
</dbReference>
<gene>
    <name evidence="4" type="ORF">E4P82_13230</name>
</gene>
<evidence type="ECO:0000256" key="1">
    <source>
        <dbReference type="ARBA" id="ARBA00012528"/>
    </source>
</evidence>
<feature type="domain" description="GGDEF" evidence="3">
    <location>
        <begin position="631"/>
        <end position="764"/>
    </location>
</feature>